<feature type="transmembrane region" description="Helical" evidence="1">
    <location>
        <begin position="32"/>
        <end position="59"/>
    </location>
</feature>
<evidence type="ECO:0000313" key="2">
    <source>
        <dbReference type="EMBL" id="GAA4267662.1"/>
    </source>
</evidence>
<dbReference type="Proteomes" id="UP001501594">
    <property type="component" value="Unassembled WGS sequence"/>
</dbReference>
<proteinExistence type="predicted"/>
<reference evidence="3" key="1">
    <citation type="journal article" date="2019" name="Int. J. Syst. Evol. Microbiol.">
        <title>The Global Catalogue of Microorganisms (GCM) 10K type strain sequencing project: providing services to taxonomists for standard genome sequencing and annotation.</title>
        <authorList>
            <consortium name="The Broad Institute Genomics Platform"/>
            <consortium name="The Broad Institute Genome Sequencing Center for Infectious Disease"/>
            <person name="Wu L."/>
            <person name="Ma J."/>
        </authorList>
    </citation>
    <scope>NUCLEOTIDE SEQUENCE [LARGE SCALE GENOMIC DNA]</scope>
    <source>
        <strain evidence="3">JCM 17442</strain>
    </source>
</reference>
<name>A0ABP8E686_9MICO</name>
<dbReference type="RefSeq" id="WP_344798176.1">
    <property type="nucleotide sequence ID" value="NZ_BAABAU010000005.1"/>
</dbReference>
<feature type="transmembrane region" description="Helical" evidence="1">
    <location>
        <begin position="71"/>
        <end position="91"/>
    </location>
</feature>
<sequence length="147" mass="15555">MRAARITLVAVGALAILLGAWVMVDTVRPKSIWGLVTWLIAAVILHDGIISPVVVAISVAMRRAGRRIPAAVLAIVQAGVLVGVVFTLIVVPEIIRKAKVPKNDTVLPFDYAARLGLLWLAVAVVTALVVVVYLRVRARRAAVAAAA</sequence>
<accession>A0ABP8E686</accession>
<comment type="caution">
    <text evidence="2">The sequence shown here is derived from an EMBL/GenBank/DDBJ whole genome shotgun (WGS) entry which is preliminary data.</text>
</comment>
<organism evidence="2 3">
    <name type="scientific">Frondihabitans peucedani</name>
    <dbReference type="NCBI Taxonomy" id="598626"/>
    <lineage>
        <taxon>Bacteria</taxon>
        <taxon>Bacillati</taxon>
        <taxon>Actinomycetota</taxon>
        <taxon>Actinomycetes</taxon>
        <taxon>Micrococcales</taxon>
        <taxon>Microbacteriaceae</taxon>
        <taxon>Frondihabitans</taxon>
    </lineage>
</organism>
<dbReference type="EMBL" id="BAABAU010000005">
    <property type="protein sequence ID" value="GAA4267662.1"/>
    <property type="molecule type" value="Genomic_DNA"/>
</dbReference>
<protein>
    <submittedName>
        <fullName evidence="2">Uncharacterized protein</fullName>
    </submittedName>
</protein>
<gene>
    <name evidence="2" type="ORF">GCM10022256_32740</name>
</gene>
<keyword evidence="1" id="KW-1133">Transmembrane helix</keyword>
<keyword evidence="1" id="KW-0472">Membrane</keyword>
<evidence type="ECO:0000313" key="3">
    <source>
        <dbReference type="Proteomes" id="UP001501594"/>
    </source>
</evidence>
<keyword evidence="1" id="KW-0812">Transmembrane</keyword>
<feature type="transmembrane region" description="Helical" evidence="1">
    <location>
        <begin position="111"/>
        <end position="134"/>
    </location>
</feature>
<keyword evidence="3" id="KW-1185">Reference proteome</keyword>
<evidence type="ECO:0000256" key="1">
    <source>
        <dbReference type="SAM" id="Phobius"/>
    </source>
</evidence>